<evidence type="ECO:0000313" key="5">
    <source>
        <dbReference type="Proteomes" id="UP000321296"/>
    </source>
</evidence>
<dbReference type="OrthoDB" id="9801697at2"/>
<dbReference type="InterPro" id="IPR051159">
    <property type="entry name" value="Hexapeptide_acetyltransf"/>
</dbReference>
<proteinExistence type="inferred from homology"/>
<protein>
    <submittedName>
        <fullName evidence="3">DapH/DapD/GlmU-related protein</fullName>
    </submittedName>
    <submittedName>
        <fullName evidence="4">Sugar O-acetyltransferase</fullName>
    </submittedName>
</protein>
<dbReference type="GO" id="GO:0005829">
    <property type="term" value="C:cytosol"/>
    <property type="evidence" value="ECO:0007669"/>
    <property type="project" value="TreeGrafter"/>
</dbReference>
<dbReference type="Gene3D" id="2.160.10.10">
    <property type="entry name" value="Hexapeptide repeat proteins"/>
    <property type="match status" value="1"/>
</dbReference>
<dbReference type="AlphaFoldDB" id="A0A5B8SYV4"/>
<dbReference type="PANTHER" id="PTHR23416:SF23">
    <property type="entry name" value="ACETYLTRANSFERASE C18B11.09C-RELATED"/>
    <property type="match status" value="1"/>
</dbReference>
<dbReference type="SUPFAM" id="SSF51161">
    <property type="entry name" value="Trimeric LpxA-like enzymes"/>
    <property type="match status" value="1"/>
</dbReference>
<evidence type="ECO:0000256" key="1">
    <source>
        <dbReference type="ARBA" id="ARBA00007274"/>
    </source>
</evidence>
<reference evidence="4 5" key="1">
    <citation type="submission" date="2019-06" db="EMBL/GenBank/DDBJ databases">
        <title>Genome analyses of bacteria isolated from kimchi.</title>
        <authorList>
            <person name="Lee S."/>
            <person name="Ahn S."/>
            <person name="Roh S."/>
        </authorList>
    </citation>
    <scope>NUCLEOTIDE SEQUENCE [LARGE SCALE GENOMIC DNA]</scope>
    <source>
        <strain evidence="4 5">CBA3630</strain>
    </source>
</reference>
<organism evidence="4 5">
    <name type="scientific">Leuconostoc pseudomesenteroides</name>
    <dbReference type="NCBI Taxonomy" id="33968"/>
    <lineage>
        <taxon>Bacteria</taxon>
        <taxon>Bacillati</taxon>
        <taxon>Bacillota</taxon>
        <taxon>Bacilli</taxon>
        <taxon>Lactobacillales</taxon>
        <taxon>Lactobacillaceae</taxon>
        <taxon>Leuconostoc</taxon>
    </lineage>
</organism>
<dbReference type="InterPro" id="IPR011004">
    <property type="entry name" value="Trimer_LpxA-like_sf"/>
</dbReference>
<comment type="similarity">
    <text evidence="1">Belongs to the transferase hexapeptide repeat family.</text>
</comment>
<dbReference type="GeneID" id="64343904"/>
<name>A0A5B8SYV4_LEUPS</name>
<dbReference type="EMBL" id="JARGDN010000005">
    <property type="protein sequence ID" value="MDG9733681.1"/>
    <property type="molecule type" value="Genomic_DNA"/>
</dbReference>
<dbReference type="PANTHER" id="PTHR23416">
    <property type="entry name" value="SIALIC ACID SYNTHASE-RELATED"/>
    <property type="match status" value="1"/>
</dbReference>
<dbReference type="RefSeq" id="WP_010292619.1">
    <property type="nucleotide sequence ID" value="NZ_BMBQ01000020.1"/>
</dbReference>
<dbReference type="Proteomes" id="UP000321296">
    <property type="component" value="Chromosome"/>
</dbReference>
<evidence type="ECO:0000256" key="2">
    <source>
        <dbReference type="ARBA" id="ARBA00022679"/>
    </source>
</evidence>
<dbReference type="Proteomes" id="UP001529201">
    <property type="component" value="Unassembled WGS sequence"/>
</dbReference>
<reference evidence="3 6" key="2">
    <citation type="submission" date="2023-02" db="EMBL/GenBank/DDBJ databases">
        <title>Antimicrobial susceptibility testing and tentative epidemiological cut-off values for Lactobacillaceae family species intended for ingestion.</title>
        <authorList>
            <person name="Noehr-Meldgaard K."/>
            <person name="Struve C."/>
            <person name="Ingmer H."/>
            <person name="Koza A."/>
            <person name="Al-Nakeeb K."/>
            <person name="Agersoe Y."/>
        </authorList>
    </citation>
    <scope>NUCLEOTIDE SEQUENCE [LARGE SCALE GENOMIC DNA]</scope>
    <source>
        <strain evidence="3 6">DSM 20193</strain>
    </source>
</reference>
<accession>A0A5B8SYV4</accession>
<dbReference type="GO" id="GO:0008374">
    <property type="term" value="F:O-acyltransferase activity"/>
    <property type="evidence" value="ECO:0007669"/>
    <property type="project" value="TreeGrafter"/>
</dbReference>
<evidence type="ECO:0000313" key="3">
    <source>
        <dbReference type="EMBL" id="MDG9733681.1"/>
    </source>
</evidence>
<dbReference type="Pfam" id="PF14602">
    <property type="entry name" value="Hexapep_2"/>
    <property type="match status" value="2"/>
</dbReference>
<sequence length="202" mass="22182">MLAKELDAFEIEKLKRKPIVQKLLDGNWYQYGKEPELQKIVKASSQAIQNINDIAKHDFDKALQKIKVIAPNIDASVEIYFPISSIEYPENVIIKPGTFINSGLQILSAGIVKIGKNCFIGPNCSLYTPNHHPYDKILRREGWQYDAGITIGDDCWFGGNVTVLPGVSLGDNVVVGAGSVITKSFGDDAIIAGNPARIIKNL</sequence>
<dbReference type="InterPro" id="IPR001451">
    <property type="entry name" value="Hexapep"/>
</dbReference>
<gene>
    <name evidence="4" type="ORF">FGL85_03430</name>
    <name evidence="3" type="ORF">P1N92_06065</name>
</gene>
<keyword evidence="6" id="KW-1185">Reference proteome</keyword>
<dbReference type="KEGG" id="lpse:FGL85_03430"/>
<evidence type="ECO:0000313" key="6">
    <source>
        <dbReference type="Proteomes" id="UP001529201"/>
    </source>
</evidence>
<evidence type="ECO:0000313" key="4">
    <source>
        <dbReference type="EMBL" id="QEA41621.1"/>
    </source>
</evidence>
<keyword evidence="2 4" id="KW-0808">Transferase</keyword>
<dbReference type="EMBL" id="CP042383">
    <property type="protein sequence ID" value="QEA41621.1"/>
    <property type="molecule type" value="Genomic_DNA"/>
</dbReference>